<evidence type="ECO:0000259" key="1">
    <source>
        <dbReference type="Pfam" id="PF01764"/>
    </source>
</evidence>
<dbReference type="OrthoDB" id="7299323at2"/>
<comment type="caution">
    <text evidence="2">The sequence shown here is derived from an EMBL/GenBank/DDBJ whole genome shotgun (WGS) entry which is preliminary data.</text>
</comment>
<dbReference type="PANTHER" id="PTHR45856:SF24">
    <property type="entry name" value="FUNGAL LIPASE-LIKE DOMAIN-CONTAINING PROTEIN"/>
    <property type="match status" value="1"/>
</dbReference>
<dbReference type="RefSeq" id="WP_048837082.1">
    <property type="nucleotide sequence ID" value="NZ_BJMU01000014.1"/>
</dbReference>
<dbReference type="GO" id="GO:0006629">
    <property type="term" value="P:lipid metabolic process"/>
    <property type="evidence" value="ECO:0007669"/>
    <property type="project" value="InterPro"/>
</dbReference>
<proteinExistence type="predicted"/>
<dbReference type="EMBL" id="BJMU01000014">
    <property type="protein sequence ID" value="GEB83606.1"/>
    <property type="molecule type" value="Genomic_DNA"/>
</dbReference>
<evidence type="ECO:0000313" key="3">
    <source>
        <dbReference type="Proteomes" id="UP000317617"/>
    </source>
</evidence>
<feature type="domain" description="Fungal lipase-type" evidence="1">
    <location>
        <begin position="116"/>
        <end position="267"/>
    </location>
</feature>
<dbReference type="Pfam" id="PF01764">
    <property type="entry name" value="Lipase_3"/>
    <property type="match status" value="1"/>
</dbReference>
<dbReference type="InterPro" id="IPR002921">
    <property type="entry name" value="Fungal_lipase-type"/>
</dbReference>
<organism evidence="2 3">
    <name type="scientific">Acetobacter orleanensis</name>
    <dbReference type="NCBI Taxonomy" id="104099"/>
    <lineage>
        <taxon>Bacteria</taxon>
        <taxon>Pseudomonadati</taxon>
        <taxon>Pseudomonadota</taxon>
        <taxon>Alphaproteobacteria</taxon>
        <taxon>Acetobacterales</taxon>
        <taxon>Acetobacteraceae</taxon>
        <taxon>Acetobacter</taxon>
    </lineage>
</organism>
<reference evidence="2 3" key="1">
    <citation type="submission" date="2019-06" db="EMBL/GenBank/DDBJ databases">
        <title>Whole genome shotgun sequence of Acetobacter orleanensis NBRC 13752.</title>
        <authorList>
            <person name="Hosoyama A."/>
            <person name="Uohara A."/>
            <person name="Ohji S."/>
            <person name="Ichikawa N."/>
        </authorList>
    </citation>
    <scope>NUCLEOTIDE SEQUENCE [LARGE SCALE GENOMIC DNA]</scope>
    <source>
        <strain evidence="2 3">NBRC 13752</strain>
    </source>
</reference>
<protein>
    <recommendedName>
        <fullName evidence="1">Fungal lipase-type domain-containing protein</fullName>
    </recommendedName>
</protein>
<dbReference type="Proteomes" id="UP000317617">
    <property type="component" value="Unassembled WGS sequence"/>
</dbReference>
<dbReference type="PANTHER" id="PTHR45856">
    <property type="entry name" value="ALPHA/BETA-HYDROLASES SUPERFAMILY PROTEIN"/>
    <property type="match status" value="1"/>
</dbReference>
<dbReference type="STRING" id="104099.AD949_03820"/>
<gene>
    <name evidence="2" type="ORF">AOR01nite_20830</name>
</gene>
<dbReference type="CDD" id="cd00519">
    <property type="entry name" value="Lipase_3"/>
    <property type="match status" value="1"/>
</dbReference>
<sequence>MSAGIENDVYRRYGVSLADFPKLDVPSGHSDEAELFCAKAAWAAYSVYPTLPHDADKDRIPSRFADSFAAQSVVIEQAIDPEGGEAREDFESRRGYRTLAVDRAGALMIWDEDRLVLAFRGTANWQDWIHNFAGDAIAPPDRHGEKRYTLHKGFTGLAANLYPAVVQLLESYVESRSRVNGKPLDLIVCGHSLGGALALNFARQYHSDTWHDYRGMLHRSGVKNLRLVSSFTFGTPRIGKGVIWEAISRPHYRLVVRGDPVPKTPPMFDEDFEATYLEKYDKPAVQPERAIGKIMRAFRTRKLSPVDFSAHDIEAYIDAIAAKILAASGGK</sequence>
<dbReference type="InterPro" id="IPR029058">
    <property type="entry name" value="AB_hydrolase_fold"/>
</dbReference>
<evidence type="ECO:0000313" key="2">
    <source>
        <dbReference type="EMBL" id="GEB83606.1"/>
    </source>
</evidence>
<accession>A0A4Y3TMN2</accession>
<name>A0A4Y3TMN2_9PROT</name>
<dbReference type="Gene3D" id="3.40.50.1820">
    <property type="entry name" value="alpha/beta hydrolase"/>
    <property type="match status" value="1"/>
</dbReference>
<keyword evidence="3" id="KW-1185">Reference proteome</keyword>
<dbReference type="AlphaFoldDB" id="A0A4Y3TMN2"/>
<dbReference type="SUPFAM" id="SSF53474">
    <property type="entry name" value="alpha/beta-Hydrolases"/>
    <property type="match status" value="1"/>
</dbReference>
<dbReference type="InterPro" id="IPR051218">
    <property type="entry name" value="Sec_MonoDiacylglyc_Lipase"/>
</dbReference>